<evidence type="ECO:0000313" key="1">
    <source>
        <dbReference type="EMBL" id="CDQ08900.1"/>
    </source>
</evidence>
<gene>
    <name evidence="1" type="ORF">AFERRI_120008</name>
</gene>
<accession>A0A060UK87</accession>
<dbReference type="EMBL" id="CCCS020000004">
    <property type="protein sequence ID" value="CDQ08900.1"/>
    <property type="molecule type" value="Genomic_DNA"/>
</dbReference>
<dbReference type="AlphaFoldDB" id="A0A060UK87"/>
<protein>
    <submittedName>
        <fullName evidence="1">Uncharacterized protein</fullName>
    </submittedName>
</protein>
<reference evidence="1" key="2">
    <citation type="submission" date="2014-07" db="EMBL/GenBank/DDBJ databases">
        <title>Initial genome analysis of the psychrotolerant acidophile Acidithiobacillus ferrivorans CF27: insights into iron and sulfur oxidation pathways and into biofilm formation.</title>
        <authorList>
            <person name="Talla E."/>
            <person name="Hedrich S."/>
            <person name="Mangenot S."/>
            <person name="Ji B."/>
            <person name="Johnson D.B."/>
            <person name="Barbe V."/>
            <person name="Bonnefoy V."/>
        </authorList>
    </citation>
    <scope>NUCLEOTIDE SEQUENCE [LARGE SCALE GENOMIC DNA]</scope>
    <source>
        <strain evidence="1">CF27</strain>
    </source>
</reference>
<comment type="caution">
    <text evidence="1">The sequence shown here is derived from an EMBL/GenBank/DDBJ whole genome shotgun (WGS) entry which is preliminary data.</text>
</comment>
<sequence>MVHSGQGAQLTPCDYSFVLYEYNEHYWVMLLMA</sequence>
<organism evidence="1">
    <name type="scientific">Acidithiobacillus ferrivorans</name>
    <dbReference type="NCBI Taxonomy" id="160808"/>
    <lineage>
        <taxon>Bacteria</taxon>
        <taxon>Pseudomonadati</taxon>
        <taxon>Pseudomonadota</taxon>
        <taxon>Acidithiobacillia</taxon>
        <taxon>Acidithiobacillales</taxon>
        <taxon>Acidithiobacillaceae</taxon>
        <taxon>Acidithiobacillus</taxon>
    </lineage>
</organism>
<name>A0A060UK87_9PROT</name>
<proteinExistence type="predicted"/>
<reference evidence="1" key="1">
    <citation type="submission" date="2014-03" db="EMBL/GenBank/DDBJ databases">
        <authorList>
            <person name="Genoscope - CEA"/>
        </authorList>
    </citation>
    <scope>NUCLEOTIDE SEQUENCE [LARGE SCALE GENOMIC DNA]</scope>
    <source>
        <strain evidence="1">CF27</strain>
    </source>
</reference>